<dbReference type="RefSeq" id="XP_005828308.1">
    <property type="nucleotide sequence ID" value="XM_005828251.1"/>
</dbReference>
<keyword evidence="6" id="KW-0498">Mitosis</keyword>
<accession>L1IYJ0</accession>
<sequence length="253" mass="28438">MASIGMMDAAFFVGKNELLNWLNELLGLNYSKVEQCANGAAYCQIMDAIYPGEVPLKKVIFDAKLEHDFVKNYKVLQTVFDKKNIAKHIEVNKLIKAKPLDNLEFLQWIKRYFDMHYGGQEYNPVERRGGLTMKENTGANPLASKPATKTVKSAPMRVVRDAPSSSRPTSANPASAAPKKTADGEQVQQLNEELTSLKLTVAELEKERDFYFGKLRDIEITCQTNEKGEVKELVDDIQKILYSTSEEEVQPAA</sequence>
<dbReference type="Pfam" id="PF00307">
    <property type="entry name" value="CH"/>
    <property type="match status" value="1"/>
</dbReference>
<evidence type="ECO:0000256" key="3">
    <source>
        <dbReference type="ARBA" id="ARBA00022490"/>
    </source>
</evidence>
<dbReference type="OrthoDB" id="2119228at2759"/>
<dbReference type="AlphaFoldDB" id="L1IYJ0"/>
<reference evidence="15" key="2">
    <citation type="submission" date="2012-11" db="EMBL/GenBank/DDBJ databases">
        <authorList>
            <person name="Kuo A."/>
            <person name="Curtis B.A."/>
            <person name="Tanifuji G."/>
            <person name="Burki F."/>
            <person name="Gruber A."/>
            <person name="Irimia M."/>
            <person name="Maruyama S."/>
            <person name="Arias M.C."/>
            <person name="Ball S.G."/>
            <person name="Gile G.H."/>
            <person name="Hirakawa Y."/>
            <person name="Hopkins J.F."/>
            <person name="Rensing S.A."/>
            <person name="Schmutz J."/>
            <person name="Symeonidi A."/>
            <person name="Elias M."/>
            <person name="Eveleigh R.J."/>
            <person name="Herman E.K."/>
            <person name="Klute M.J."/>
            <person name="Nakayama T."/>
            <person name="Obornik M."/>
            <person name="Reyes-Prieto A."/>
            <person name="Armbrust E.V."/>
            <person name="Aves S.J."/>
            <person name="Beiko R.G."/>
            <person name="Coutinho P."/>
            <person name="Dacks J.B."/>
            <person name="Durnford D.G."/>
            <person name="Fast N.M."/>
            <person name="Green B.R."/>
            <person name="Grisdale C."/>
            <person name="Hempe F."/>
            <person name="Henrissat B."/>
            <person name="Hoppner M.P."/>
            <person name="Ishida K.-I."/>
            <person name="Kim E."/>
            <person name="Koreny L."/>
            <person name="Kroth P.G."/>
            <person name="Liu Y."/>
            <person name="Malik S.-B."/>
            <person name="Maier U.G."/>
            <person name="McRose D."/>
            <person name="Mock T."/>
            <person name="Neilson J.A."/>
            <person name="Onodera N.T."/>
            <person name="Poole A.M."/>
            <person name="Pritham E.J."/>
            <person name="Richards T.A."/>
            <person name="Rocap G."/>
            <person name="Roy S.W."/>
            <person name="Sarai C."/>
            <person name="Schaack S."/>
            <person name="Shirato S."/>
            <person name="Slamovits C.H."/>
            <person name="Spencer D.F."/>
            <person name="Suzuki S."/>
            <person name="Worden A.Z."/>
            <person name="Zauner S."/>
            <person name="Barry K."/>
            <person name="Bell C."/>
            <person name="Bharti A.K."/>
            <person name="Crow J.A."/>
            <person name="Grimwood J."/>
            <person name="Kramer R."/>
            <person name="Lindquist E."/>
            <person name="Lucas S."/>
            <person name="Salamov A."/>
            <person name="McFadden G.I."/>
            <person name="Lane C.E."/>
            <person name="Keeling P.J."/>
            <person name="Gray M.W."/>
            <person name="Grigoriev I.V."/>
            <person name="Archibald J.M."/>
        </authorList>
    </citation>
    <scope>NUCLEOTIDE SEQUENCE</scope>
    <source>
        <strain evidence="15">CCMP2712</strain>
    </source>
</reference>
<feature type="compositionally biased region" description="Polar residues" evidence="10">
    <location>
        <begin position="163"/>
        <end position="173"/>
    </location>
</feature>
<evidence type="ECO:0000256" key="10">
    <source>
        <dbReference type="SAM" id="MobiDB-lite"/>
    </source>
</evidence>
<feature type="domain" description="EB1 C-terminal" evidence="12">
    <location>
        <begin position="179"/>
        <end position="250"/>
    </location>
</feature>
<keyword evidence="8" id="KW-0131">Cell cycle</keyword>
<comment type="subcellular location">
    <subcellularLocation>
        <location evidence="1">Cytoplasm</location>
        <location evidence="1">Cytoskeleton</location>
    </subcellularLocation>
</comment>
<evidence type="ECO:0000313" key="14">
    <source>
        <dbReference type="EnsemblProtists" id="EKX41328"/>
    </source>
</evidence>
<evidence type="ECO:0000256" key="1">
    <source>
        <dbReference type="ARBA" id="ARBA00004245"/>
    </source>
</evidence>
<evidence type="ECO:0000256" key="2">
    <source>
        <dbReference type="ARBA" id="ARBA00010729"/>
    </source>
</evidence>
<dbReference type="InterPro" id="IPR001715">
    <property type="entry name" value="CH_dom"/>
</dbReference>
<dbReference type="SUPFAM" id="SSF140612">
    <property type="entry name" value="EB1 dimerisation domain-like"/>
    <property type="match status" value="1"/>
</dbReference>
<dbReference type="FunFam" id="1.10.418.10:FF:000028">
    <property type="entry name" value="RP/EB family microtubule-associated protein"/>
    <property type="match status" value="1"/>
</dbReference>
<dbReference type="PANTHER" id="PTHR10623">
    <property type="entry name" value="MICROTUBULE-ASSOCIATED PROTEIN RP/EB FAMILY MEMBER"/>
    <property type="match status" value="1"/>
</dbReference>
<dbReference type="EnsemblProtists" id="EKX41328">
    <property type="protein sequence ID" value="EKX41328"/>
    <property type="gene ID" value="GUITHDRAFT_159896"/>
</dbReference>
<dbReference type="HOGENOM" id="CLU_041744_2_1_1"/>
<evidence type="ECO:0000256" key="4">
    <source>
        <dbReference type="ARBA" id="ARBA00022618"/>
    </source>
</evidence>
<evidence type="ECO:0000256" key="7">
    <source>
        <dbReference type="ARBA" id="ARBA00023212"/>
    </source>
</evidence>
<proteinExistence type="inferred from homology"/>
<reference evidence="14" key="3">
    <citation type="submission" date="2015-06" db="UniProtKB">
        <authorList>
            <consortium name="EnsemblProtists"/>
        </authorList>
    </citation>
    <scope>IDENTIFICATION</scope>
</reference>
<dbReference type="Proteomes" id="UP000011087">
    <property type="component" value="Unassembled WGS sequence"/>
</dbReference>
<dbReference type="EMBL" id="JH993024">
    <property type="protein sequence ID" value="EKX41328.1"/>
    <property type="molecule type" value="Genomic_DNA"/>
</dbReference>
<dbReference type="GeneID" id="17297990"/>
<evidence type="ECO:0000259" key="11">
    <source>
        <dbReference type="PROSITE" id="PS50021"/>
    </source>
</evidence>
<dbReference type="PROSITE" id="PS50021">
    <property type="entry name" value="CH"/>
    <property type="match status" value="1"/>
</dbReference>
<evidence type="ECO:0000256" key="6">
    <source>
        <dbReference type="ARBA" id="ARBA00022776"/>
    </source>
</evidence>
<dbReference type="InterPro" id="IPR027328">
    <property type="entry name" value="MAPRE"/>
</dbReference>
<dbReference type="SUPFAM" id="SSF47576">
    <property type="entry name" value="Calponin-homology domain, CH-domain"/>
    <property type="match status" value="1"/>
</dbReference>
<evidence type="ECO:0000256" key="8">
    <source>
        <dbReference type="ARBA" id="ARBA00023306"/>
    </source>
</evidence>
<dbReference type="GO" id="GO:0051301">
    <property type="term" value="P:cell division"/>
    <property type="evidence" value="ECO:0007669"/>
    <property type="project" value="UniProtKB-KW"/>
</dbReference>
<protein>
    <submittedName>
        <fullName evidence="13 14">Uncharacterized protein</fullName>
    </submittedName>
</protein>
<keyword evidence="4" id="KW-0132">Cell division</keyword>
<gene>
    <name evidence="13" type="ORF">GUITHDRAFT_159896</name>
</gene>
<dbReference type="eggNOG" id="KOG3000">
    <property type="taxonomic scope" value="Eukaryota"/>
</dbReference>
<keyword evidence="3" id="KW-0963">Cytoplasm</keyword>
<dbReference type="GO" id="GO:0005874">
    <property type="term" value="C:microtubule"/>
    <property type="evidence" value="ECO:0007669"/>
    <property type="project" value="UniProtKB-KW"/>
</dbReference>
<dbReference type="KEGG" id="gtt:GUITHDRAFT_159896"/>
<dbReference type="Gene3D" id="1.20.5.1430">
    <property type="match status" value="1"/>
</dbReference>
<keyword evidence="15" id="KW-1185">Reference proteome</keyword>
<dbReference type="OMA" id="WIKRFWD"/>
<dbReference type="Gene3D" id="1.10.418.10">
    <property type="entry name" value="Calponin-like domain"/>
    <property type="match status" value="1"/>
</dbReference>
<organism evidence="13">
    <name type="scientific">Guillardia theta (strain CCMP2712)</name>
    <name type="common">Cryptophyte</name>
    <dbReference type="NCBI Taxonomy" id="905079"/>
    <lineage>
        <taxon>Eukaryota</taxon>
        <taxon>Cryptophyceae</taxon>
        <taxon>Pyrenomonadales</taxon>
        <taxon>Geminigeraceae</taxon>
        <taxon>Guillardia</taxon>
    </lineage>
</organism>
<dbReference type="InterPro" id="IPR004953">
    <property type="entry name" value="EB1_C"/>
</dbReference>
<dbReference type="GO" id="GO:0008017">
    <property type="term" value="F:microtubule binding"/>
    <property type="evidence" value="ECO:0007669"/>
    <property type="project" value="InterPro"/>
</dbReference>
<reference evidence="13 15" key="1">
    <citation type="journal article" date="2012" name="Nature">
        <title>Algal genomes reveal evolutionary mosaicism and the fate of nucleomorphs.</title>
        <authorList>
            <consortium name="DOE Joint Genome Institute"/>
            <person name="Curtis B.A."/>
            <person name="Tanifuji G."/>
            <person name="Burki F."/>
            <person name="Gruber A."/>
            <person name="Irimia M."/>
            <person name="Maruyama S."/>
            <person name="Arias M.C."/>
            <person name="Ball S.G."/>
            <person name="Gile G.H."/>
            <person name="Hirakawa Y."/>
            <person name="Hopkins J.F."/>
            <person name="Kuo A."/>
            <person name="Rensing S.A."/>
            <person name="Schmutz J."/>
            <person name="Symeonidi A."/>
            <person name="Elias M."/>
            <person name="Eveleigh R.J."/>
            <person name="Herman E.K."/>
            <person name="Klute M.J."/>
            <person name="Nakayama T."/>
            <person name="Obornik M."/>
            <person name="Reyes-Prieto A."/>
            <person name="Armbrust E.V."/>
            <person name="Aves S.J."/>
            <person name="Beiko R.G."/>
            <person name="Coutinho P."/>
            <person name="Dacks J.B."/>
            <person name="Durnford D.G."/>
            <person name="Fast N.M."/>
            <person name="Green B.R."/>
            <person name="Grisdale C.J."/>
            <person name="Hempel F."/>
            <person name="Henrissat B."/>
            <person name="Hoppner M.P."/>
            <person name="Ishida K."/>
            <person name="Kim E."/>
            <person name="Koreny L."/>
            <person name="Kroth P.G."/>
            <person name="Liu Y."/>
            <person name="Malik S.B."/>
            <person name="Maier U.G."/>
            <person name="McRose D."/>
            <person name="Mock T."/>
            <person name="Neilson J.A."/>
            <person name="Onodera N.T."/>
            <person name="Poole A.M."/>
            <person name="Pritham E.J."/>
            <person name="Richards T.A."/>
            <person name="Rocap G."/>
            <person name="Roy S.W."/>
            <person name="Sarai C."/>
            <person name="Schaack S."/>
            <person name="Shirato S."/>
            <person name="Slamovits C.H."/>
            <person name="Spencer D.F."/>
            <person name="Suzuki S."/>
            <person name="Worden A.Z."/>
            <person name="Zauner S."/>
            <person name="Barry K."/>
            <person name="Bell C."/>
            <person name="Bharti A.K."/>
            <person name="Crow J.A."/>
            <person name="Grimwood J."/>
            <person name="Kramer R."/>
            <person name="Lindquist E."/>
            <person name="Lucas S."/>
            <person name="Salamov A."/>
            <person name="McFadden G.I."/>
            <person name="Lane C.E."/>
            <person name="Keeling P.J."/>
            <person name="Gray M.W."/>
            <person name="Grigoriev I.V."/>
            <person name="Archibald J.M."/>
        </authorList>
    </citation>
    <scope>NUCLEOTIDE SEQUENCE</scope>
    <source>
        <strain evidence="13 15">CCMP2712</strain>
    </source>
</reference>
<evidence type="ECO:0000259" key="12">
    <source>
        <dbReference type="PROSITE" id="PS51230"/>
    </source>
</evidence>
<evidence type="ECO:0000313" key="15">
    <source>
        <dbReference type="Proteomes" id="UP000011087"/>
    </source>
</evidence>
<feature type="domain" description="Calponin-homology (CH)" evidence="11">
    <location>
        <begin position="12"/>
        <end position="114"/>
    </location>
</feature>
<dbReference type="InterPro" id="IPR036872">
    <property type="entry name" value="CH_dom_sf"/>
</dbReference>
<dbReference type="PaxDb" id="55529-EKX41328"/>
<keyword evidence="5 9" id="KW-0493">Microtubule</keyword>
<dbReference type="Pfam" id="PF03271">
    <property type="entry name" value="EB1"/>
    <property type="match status" value="1"/>
</dbReference>
<evidence type="ECO:0000256" key="5">
    <source>
        <dbReference type="ARBA" id="ARBA00022701"/>
    </source>
</evidence>
<dbReference type="STRING" id="905079.L1IYJ0"/>
<comment type="similarity">
    <text evidence="2">Belongs to the MAPRE family.</text>
</comment>
<dbReference type="PROSITE" id="PS51230">
    <property type="entry name" value="EB1_C"/>
    <property type="match status" value="1"/>
</dbReference>
<keyword evidence="7" id="KW-0206">Cytoskeleton</keyword>
<feature type="region of interest" description="Disordered" evidence="10">
    <location>
        <begin position="131"/>
        <end position="185"/>
    </location>
</feature>
<evidence type="ECO:0000256" key="9">
    <source>
        <dbReference type="PROSITE-ProRule" id="PRU00576"/>
    </source>
</evidence>
<name>L1IYJ0_GUITC</name>
<dbReference type="InterPro" id="IPR036133">
    <property type="entry name" value="EB1_C_sf"/>
</dbReference>
<evidence type="ECO:0000313" key="13">
    <source>
        <dbReference type="EMBL" id="EKX41328.1"/>
    </source>
</evidence>